<accession>A0A3M7PDA0</accession>
<evidence type="ECO:0000313" key="1">
    <source>
        <dbReference type="EMBL" id="RMZ96697.1"/>
    </source>
</evidence>
<name>A0A3M7PDA0_BRAPC</name>
<dbReference type="Proteomes" id="UP000276133">
    <property type="component" value="Unassembled WGS sequence"/>
</dbReference>
<keyword evidence="2" id="KW-1185">Reference proteome</keyword>
<reference evidence="1 2" key="1">
    <citation type="journal article" date="2018" name="Sci. Rep.">
        <title>Genomic signatures of local adaptation to the degree of environmental predictability in rotifers.</title>
        <authorList>
            <person name="Franch-Gras L."/>
            <person name="Hahn C."/>
            <person name="Garcia-Roger E.M."/>
            <person name="Carmona M.J."/>
            <person name="Serra M."/>
            <person name="Gomez A."/>
        </authorList>
    </citation>
    <scope>NUCLEOTIDE SEQUENCE [LARGE SCALE GENOMIC DNA]</scope>
    <source>
        <strain evidence="1">HYR1</strain>
    </source>
</reference>
<dbReference type="AlphaFoldDB" id="A0A3M7PDA0"/>
<gene>
    <name evidence="1" type="ORF">BpHYR1_009995</name>
</gene>
<dbReference type="EMBL" id="REGN01011961">
    <property type="protein sequence ID" value="RMZ96697.1"/>
    <property type="molecule type" value="Genomic_DNA"/>
</dbReference>
<sequence>MYKCTLIKNKIVQKCFKKMRRSINTCSNTSNEGDRIYGPKAFPNISYIILPSFSVKEFNFKLKHLNGKKEEKVRIPKAKILMIMKKIIHLSLNLKKKSPCNGKYCYL</sequence>
<proteinExistence type="predicted"/>
<protein>
    <submittedName>
        <fullName evidence="1">Uncharacterized protein</fullName>
    </submittedName>
</protein>
<organism evidence="1 2">
    <name type="scientific">Brachionus plicatilis</name>
    <name type="common">Marine rotifer</name>
    <name type="synonym">Brachionus muelleri</name>
    <dbReference type="NCBI Taxonomy" id="10195"/>
    <lineage>
        <taxon>Eukaryota</taxon>
        <taxon>Metazoa</taxon>
        <taxon>Spiralia</taxon>
        <taxon>Gnathifera</taxon>
        <taxon>Rotifera</taxon>
        <taxon>Eurotatoria</taxon>
        <taxon>Monogononta</taxon>
        <taxon>Pseudotrocha</taxon>
        <taxon>Ploima</taxon>
        <taxon>Brachionidae</taxon>
        <taxon>Brachionus</taxon>
    </lineage>
</organism>
<comment type="caution">
    <text evidence="1">The sequence shown here is derived from an EMBL/GenBank/DDBJ whole genome shotgun (WGS) entry which is preliminary data.</text>
</comment>
<evidence type="ECO:0000313" key="2">
    <source>
        <dbReference type="Proteomes" id="UP000276133"/>
    </source>
</evidence>